<evidence type="ECO:0000313" key="7">
    <source>
        <dbReference type="Proteomes" id="UP001597108"/>
    </source>
</evidence>
<dbReference type="InterPro" id="IPR000847">
    <property type="entry name" value="LysR_HTH_N"/>
</dbReference>
<comment type="caution">
    <text evidence="6">The sequence shown here is derived from an EMBL/GenBank/DDBJ whole genome shotgun (WGS) entry which is preliminary data.</text>
</comment>
<keyword evidence="7" id="KW-1185">Reference proteome</keyword>
<dbReference type="PROSITE" id="PS50931">
    <property type="entry name" value="HTH_LYSR"/>
    <property type="match status" value="1"/>
</dbReference>
<dbReference type="EMBL" id="JBHTJT010000060">
    <property type="protein sequence ID" value="MFD0982604.1"/>
    <property type="molecule type" value="Genomic_DNA"/>
</dbReference>
<dbReference type="RefSeq" id="WP_386078807.1">
    <property type="nucleotide sequence ID" value="NZ_JBHTJT010000060.1"/>
</dbReference>
<dbReference type="InterPro" id="IPR036390">
    <property type="entry name" value="WH_DNA-bd_sf"/>
</dbReference>
<dbReference type="SUPFAM" id="SSF53850">
    <property type="entry name" value="Periplasmic binding protein-like II"/>
    <property type="match status" value="1"/>
</dbReference>
<dbReference type="Pfam" id="PF03466">
    <property type="entry name" value="LysR_substrate"/>
    <property type="match status" value="1"/>
</dbReference>
<feature type="domain" description="HTH lysR-type" evidence="5">
    <location>
        <begin position="29"/>
        <end position="86"/>
    </location>
</feature>
<dbReference type="InterPro" id="IPR036388">
    <property type="entry name" value="WH-like_DNA-bd_sf"/>
</dbReference>
<evidence type="ECO:0000256" key="4">
    <source>
        <dbReference type="ARBA" id="ARBA00023163"/>
    </source>
</evidence>
<dbReference type="Gene3D" id="3.40.190.290">
    <property type="match status" value="1"/>
</dbReference>
<name>A0ABW3IXT9_9RHOB</name>
<dbReference type="Gene3D" id="1.10.10.10">
    <property type="entry name" value="Winged helix-like DNA-binding domain superfamily/Winged helix DNA-binding domain"/>
    <property type="match status" value="1"/>
</dbReference>
<reference evidence="7" key="1">
    <citation type="journal article" date="2019" name="Int. J. Syst. Evol. Microbiol.">
        <title>The Global Catalogue of Microorganisms (GCM) 10K type strain sequencing project: providing services to taxonomists for standard genome sequencing and annotation.</title>
        <authorList>
            <consortium name="The Broad Institute Genomics Platform"/>
            <consortium name="The Broad Institute Genome Sequencing Center for Infectious Disease"/>
            <person name="Wu L."/>
            <person name="Ma J."/>
        </authorList>
    </citation>
    <scope>NUCLEOTIDE SEQUENCE [LARGE SCALE GENOMIC DNA]</scope>
    <source>
        <strain evidence="7">CCUG 60524</strain>
    </source>
</reference>
<gene>
    <name evidence="6" type="ORF">ACFQ2S_23500</name>
</gene>
<protein>
    <submittedName>
        <fullName evidence="6">LysR family transcriptional regulator</fullName>
    </submittedName>
</protein>
<proteinExistence type="inferred from homology"/>
<dbReference type="SUPFAM" id="SSF46785">
    <property type="entry name" value="Winged helix' DNA-binding domain"/>
    <property type="match status" value="1"/>
</dbReference>
<dbReference type="PANTHER" id="PTHR30427">
    <property type="entry name" value="TRANSCRIPTIONAL ACTIVATOR PROTEIN LYSR"/>
    <property type="match status" value="1"/>
</dbReference>
<keyword evidence="2" id="KW-0805">Transcription regulation</keyword>
<dbReference type="InterPro" id="IPR005119">
    <property type="entry name" value="LysR_subst-bd"/>
</dbReference>
<evidence type="ECO:0000256" key="1">
    <source>
        <dbReference type="ARBA" id="ARBA00009437"/>
    </source>
</evidence>
<sequence length="350" mass="38440">MNSTGQGSLNQFDYFSETINLLYAQEMNLSIRQLTTFREVMRSGSISRAARTVGRTQPAVSTMIATLEAELGFPLFIREPGKVTPTPEARYFLEEAEAILARIDRTKQTLSKIGSLEAGRLRVACHPAASGHFIPRLLAKFLADKRGVDLSLIMRSSDIIEDLIASQQFDIGFAETPARRASIDQIDFDLECVCVLPAGDALADQAEITPEDLDGLPMAVLFEEHTTATQTEAAFASFGAHFNKRLELRTHLSGLEFVSEGFCYMLCDMITAHDYVLKGANRRQLVLRKFRPRVSNSVSILRPAYAGRAILEQAFSPVLTSAIHVMQADMEAHIAGASTARPGNQSAAPE</sequence>
<accession>A0ABW3IXT9</accession>
<dbReference type="Pfam" id="PF00126">
    <property type="entry name" value="HTH_1"/>
    <property type="match status" value="1"/>
</dbReference>
<dbReference type="PANTHER" id="PTHR30427:SF1">
    <property type="entry name" value="TRANSCRIPTIONAL ACTIVATOR PROTEIN LYSR"/>
    <property type="match status" value="1"/>
</dbReference>
<keyword evidence="3" id="KW-0238">DNA-binding</keyword>
<evidence type="ECO:0000313" key="6">
    <source>
        <dbReference type="EMBL" id="MFD0982604.1"/>
    </source>
</evidence>
<comment type="similarity">
    <text evidence="1">Belongs to the LysR transcriptional regulatory family.</text>
</comment>
<organism evidence="6 7">
    <name type="scientific">Tropicimonas aquimaris</name>
    <dbReference type="NCBI Taxonomy" id="914152"/>
    <lineage>
        <taxon>Bacteria</taxon>
        <taxon>Pseudomonadati</taxon>
        <taxon>Pseudomonadota</taxon>
        <taxon>Alphaproteobacteria</taxon>
        <taxon>Rhodobacterales</taxon>
        <taxon>Roseobacteraceae</taxon>
        <taxon>Tropicimonas</taxon>
    </lineage>
</organism>
<evidence type="ECO:0000256" key="3">
    <source>
        <dbReference type="ARBA" id="ARBA00023125"/>
    </source>
</evidence>
<dbReference type="PRINTS" id="PR00039">
    <property type="entry name" value="HTHLYSR"/>
</dbReference>
<dbReference type="Proteomes" id="UP001597108">
    <property type="component" value="Unassembled WGS sequence"/>
</dbReference>
<keyword evidence="4" id="KW-0804">Transcription</keyword>
<evidence type="ECO:0000259" key="5">
    <source>
        <dbReference type="PROSITE" id="PS50931"/>
    </source>
</evidence>
<evidence type="ECO:0000256" key="2">
    <source>
        <dbReference type="ARBA" id="ARBA00023015"/>
    </source>
</evidence>